<evidence type="ECO:0000313" key="3">
    <source>
        <dbReference type="Proteomes" id="UP001153269"/>
    </source>
</evidence>
<reference evidence="2" key="1">
    <citation type="submission" date="2020-03" db="EMBL/GenBank/DDBJ databases">
        <authorList>
            <person name="Weist P."/>
        </authorList>
    </citation>
    <scope>NUCLEOTIDE SEQUENCE</scope>
</reference>
<proteinExistence type="predicted"/>
<dbReference type="Proteomes" id="UP001153269">
    <property type="component" value="Unassembled WGS sequence"/>
</dbReference>
<evidence type="ECO:0000256" key="1">
    <source>
        <dbReference type="SAM" id="MobiDB-lite"/>
    </source>
</evidence>
<comment type="caution">
    <text evidence="2">The sequence shown here is derived from an EMBL/GenBank/DDBJ whole genome shotgun (WGS) entry which is preliminary data.</text>
</comment>
<protein>
    <submittedName>
        <fullName evidence="2">Uncharacterized protein</fullName>
    </submittedName>
</protein>
<keyword evidence="3" id="KW-1185">Reference proteome</keyword>
<organism evidence="2 3">
    <name type="scientific">Pleuronectes platessa</name>
    <name type="common">European plaice</name>
    <dbReference type="NCBI Taxonomy" id="8262"/>
    <lineage>
        <taxon>Eukaryota</taxon>
        <taxon>Metazoa</taxon>
        <taxon>Chordata</taxon>
        <taxon>Craniata</taxon>
        <taxon>Vertebrata</taxon>
        <taxon>Euteleostomi</taxon>
        <taxon>Actinopterygii</taxon>
        <taxon>Neopterygii</taxon>
        <taxon>Teleostei</taxon>
        <taxon>Neoteleostei</taxon>
        <taxon>Acanthomorphata</taxon>
        <taxon>Carangaria</taxon>
        <taxon>Pleuronectiformes</taxon>
        <taxon>Pleuronectoidei</taxon>
        <taxon>Pleuronectidae</taxon>
        <taxon>Pleuronectes</taxon>
    </lineage>
</organism>
<feature type="region of interest" description="Disordered" evidence="1">
    <location>
        <begin position="40"/>
        <end position="80"/>
    </location>
</feature>
<evidence type="ECO:0000313" key="2">
    <source>
        <dbReference type="EMBL" id="CAB1420560.1"/>
    </source>
</evidence>
<accession>A0A9N7TWR9</accession>
<dbReference type="EMBL" id="CADEAL010000464">
    <property type="protein sequence ID" value="CAB1420560.1"/>
    <property type="molecule type" value="Genomic_DNA"/>
</dbReference>
<gene>
    <name evidence="2" type="ORF">PLEPLA_LOCUS8435</name>
</gene>
<name>A0A9N7TWR9_PLEPL</name>
<dbReference type="AlphaFoldDB" id="A0A9N7TWR9"/>
<feature type="compositionally biased region" description="Pro residues" evidence="1">
    <location>
        <begin position="62"/>
        <end position="74"/>
    </location>
</feature>
<sequence>MVEFEPMPTDRIFHSIGRGGKRFRACFRSRELVLGAETLTAPSPAPVRGDPPGAWFTSSLSPPLPPPPLKPPGPLSAVGQLGRTGRTAFVVARPAALARERVHGHAHARRVRATLSLLWWSHNGPLGRRHYLF</sequence>